<accession>A0A6S6R5W9</accession>
<protein>
    <submittedName>
        <fullName evidence="1">Uncharacterized protein</fullName>
    </submittedName>
</protein>
<keyword evidence="2" id="KW-1185">Reference proteome</keyword>
<dbReference type="Pfam" id="PF00550">
    <property type="entry name" value="PP-binding"/>
    <property type="match status" value="1"/>
</dbReference>
<organism evidence="1 2">
    <name type="scientific">Anaerocolumna cellulosilytica</name>
    <dbReference type="NCBI Taxonomy" id="433286"/>
    <lineage>
        <taxon>Bacteria</taxon>
        <taxon>Bacillati</taxon>
        <taxon>Bacillota</taxon>
        <taxon>Clostridia</taxon>
        <taxon>Lachnospirales</taxon>
        <taxon>Lachnospiraceae</taxon>
        <taxon>Anaerocolumna</taxon>
    </lineage>
</organism>
<dbReference type="PROSITE" id="PS50075">
    <property type="entry name" value="CARRIER"/>
    <property type="match status" value="1"/>
</dbReference>
<dbReference type="KEGG" id="acel:acsn021_24110"/>
<dbReference type="InterPro" id="IPR009081">
    <property type="entry name" value="PP-bd_ACP"/>
</dbReference>
<dbReference type="AlphaFoldDB" id="A0A6S6R5W9"/>
<dbReference type="EMBL" id="AP023367">
    <property type="protein sequence ID" value="BCJ94842.1"/>
    <property type="molecule type" value="Genomic_DNA"/>
</dbReference>
<evidence type="ECO:0000313" key="2">
    <source>
        <dbReference type="Proteomes" id="UP000515561"/>
    </source>
</evidence>
<evidence type="ECO:0000313" key="1">
    <source>
        <dbReference type="EMBL" id="BCJ94842.1"/>
    </source>
</evidence>
<name>A0A6S6R5W9_9FIRM</name>
<dbReference type="RefSeq" id="WP_184089002.1">
    <property type="nucleotide sequence ID" value="NZ_AP023367.1"/>
</dbReference>
<reference evidence="1 2" key="1">
    <citation type="journal article" date="2016" name="Int. J. Syst. Evol. Microbiol.">
        <title>Descriptions of Anaerotaenia torta gen. nov., sp. nov. and Anaerocolumna cellulosilytica gen. nov., sp. nov. isolated from a methanogenic reactor of cattle waste.</title>
        <authorList>
            <person name="Uek A."/>
            <person name="Ohtaki Y."/>
            <person name="Kaku N."/>
            <person name="Ueki K."/>
        </authorList>
    </citation>
    <scope>NUCLEOTIDE SEQUENCE [LARGE SCALE GENOMIC DNA]</scope>
    <source>
        <strain evidence="1 2">SN021</strain>
    </source>
</reference>
<dbReference type="Gene3D" id="1.10.1200.10">
    <property type="entry name" value="ACP-like"/>
    <property type="match status" value="1"/>
</dbReference>
<dbReference type="InterPro" id="IPR036736">
    <property type="entry name" value="ACP-like_sf"/>
</dbReference>
<dbReference type="SUPFAM" id="SSF47336">
    <property type="entry name" value="ACP-like"/>
    <property type="match status" value="1"/>
</dbReference>
<proteinExistence type="predicted"/>
<gene>
    <name evidence="1" type="ORF">acsn021_24110</name>
</gene>
<sequence>MNNNETTDVRDILIQILKSNSEIQYDNVDMNTKLMDLGINSFKSMQVLIELEESLEIQFPDNMLTPEIFETVGSLYQAMYTLCSNEN</sequence>
<dbReference type="Proteomes" id="UP000515561">
    <property type="component" value="Chromosome"/>
</dbReference>